<dbReference type="AlphaFoldDB" id="A0A8A3P0Z5"/>
<dbReference type="EMBL" id="CP063406">
    <property type="protein sequence ID" value="QSZ31565.1"/>
    <property type="molecule type" value="Genomic_DNA"/>
</dbReference>
<feature type="region of interest" description="Disordered" evidence="1">
    <location>
        <begin position="162"/>
        <end position="187"/>
    </location>
</feature>
<keyword evidence="3" id="KW-1185">Reference proteome</keyword>
<reference evidence="2" key="1">
    <citation type="submission" date="2020-10" db="EMBL/GenBank/DDBJ databases">
        <title>Genome Sequence of Monilinia vaccinii-corymbosi Sheds Light on Mummy Berry Disease Infection of Blueberry and Mating Type.</title>
        <authorList>
            <person name="Yow A.G."/>
            <person name="Zhang Y."/>
            <person name="Bansal K."/>
            <person name="Eacker S.M."/>
            <person name="Sullivan S."/>
            <person name="Liachko I."/>
            <person name="Cubeta M.A."/>
            <person name="Rollins J.A."/>
            <person name="Ashrafi H."/>
        </authorList>
    </citation>
    <scope>NUCLEOTIDE SEQUENCE</scope>
    <source>
        <strain evidence="2">RL-1</strain>
    </source>
</reference>
<evidence type="ECO:0000313" key="3">
    <source>
        <dbReference type="Proteomes" id="UP000672032"/>
    </source>
</evidence>
<evidence type="ECO:0000256" key="1">
    <source>
        <dbReference type="SAM" id="MobiDB-lite"/>
    </source>
</evidence>
<name>A0A8A3P0Z5_9HELO</name>
<proteinExistence type="predicted"/>
<accession>A0A8A3P0Z5</accession>
<protein>
    <submittedName>
        <fullName evidence="2">Uncharacterized protein</fullName>
    </submittedName>
</protein>
<sequence length="200" mass="22663">MFRPNLSNRGYILEDEVPETPEIGRQGGTPSLPIRAPQPQSIGSSHEPQHLVLVEYRVARPIFGSRFLSMGVLLIRESDLYSDLVEAIKGKGSNWGYVPRDRKVRRIAVRWEIGQAVDNTLYDTVCSPAVAMKRFIRMMRERQWKDRLVVEFHAEEDLSGVVGAPRSGREASPILGEPEEEDGESSVLSLLRDYELEEVE</sequence>
<organism evidence="2 3">
    <name type="scientific">Monilinia vaccinii-corymbosi</name>
    <dbReference type="NCBI Taxonomy" id="61207"/>
    <lineage>
        <taxon>Eukaryota</taxon>
        <taxon>Fungi</taxon>
        <taxon>Dikarya</taxon>
        <taxon>Ascomycota</taxon>
        <taxon>Pezizomycotina</taxon>
        <taxon>Leotiomycetes</taxon>
        <taxon>Helotiales</taxon>
        <taxon>Sclerotiniaceae</taxon>
        <taxon>Monilinia</taxon>
    </lineage>
</organism>
<dbReference type="OrthoDB" id="3538199at2759"/>
<evidence type="ECO:0000313" key="2">
    <source>
        <dbReference type="EMBL" id="QSZ31565.1"/>
    </source>
</evidence>
<gene>
    <name evidence="2" type="ORF">DSL72_001132</name>
</gene>
<dbReference type="Proteomes" id="UP000672032">
    <property type="component" value="Chromosome 2"/>
</dbReference>